<sequence>MRFWPRRAGGQLALLLILVLLVAQIITIAILAGERQGALRSASLEHVLQRVADAYSLLDTTDPERQERILRALSSPSLQLSVDPSPSLPGDEAGSMTQRLAMELGLRRDQVRTAVEADEEECLPRRRSDHDGDREKHDDDDERHEYEEHRDDEHGDNRRACAPILGVSLALSSGQWLNARAQPRAPSWLWLKATLTSVGITAVLLTLTLLLAVRRILRPVNELSRAAQAFGRGEKVQIPERGPEDIREVTRAFNRMQHQVSRAQEDRERLLAALAHDLRTPITSMRLRVEMLSDGEDRDRLLDSLQEMQHLAEATLDFIRGSTTEKYRRYDLTTLLDSLCGDLQEMGFAVEFEDSPRCVLQGQPEAVRRALSNLIENAVNYGQRAEVKLGTSESEAIITITDQGPGIPETERTRVFEPFYRLEQSRSRETGGAGLGLAIARTLIRGMGGEIHLDSGPEGRGLRVSVTLPL</sequence>
<keyword evidence="7" id="KW-0808">Transferase</keyword>
<gene>
    <name evidence="20" type="ORF">QPM17_07575</name>
</gene>
<dbReference type="InterPro" id="IPR004358">
    <property type="entry name" value="Sig_transdc_His_kin-like_C"/>
</dbReference>
<comment type="subcellular location">
    <subcellularLocation>
        <location evidence="2">Cell inner membrane</location>
        <topology evidence="2">Multi-pass membrane protein</topology>
    </subcellularLocation>
</comment>
<feature type="compositionally biased region" description="Basic and acidic residues" evidence="16">
    <location>
        <begin position="122"/>
        <end position="157"/>
    </location>
</feature>
<dbReference type="Gene3D" id="1.10.287.130">
    <property type="match status" value="1"/>
</dbReference>
<evidence type="ECO:0000256" key="2">
    <source>
        <dbReference type="ARBA" id="ARBA00004429"/>
    </source>
</evidence>
<dbReference type="Pfam" id="PF00672">
    <property type="entry name" value="HAMP"/>
    <property type="match status" value="1"/>
</dbReference>
<evidence type="ECO:0000256" key="12">
    <source>
        <dbReference type="ARBA" id="ARBA00022989"/>
    </source>
</evidence>
<keyword evidence="6" id="KW-0597">Phosphoprotein</keyword>
<evidence type="ECO:0000256" key="4">
    <source>
        <dbReference type="ARBA" id="ARBA00022475"/>
    </source>
</evidence>
<evidence type="ECO:0000313" key="20">
    <source>
        <dbReference type="EMBL" id="MDL0430979.1"/>
    </source>
</evidence>
<evidence type="ECO:0000256" key="9">
    <source>
        <dbReference type="ARBA" id="ARBA00022741"/>
    </source>
</evidence>
<comment type="caution">
    <text evidence="20">The sequence shown here is derived from an EMBL/GenBank/DDBJ whole genome shotgun (WGS) entry which is preliminary data.</text>
</comment>
<evidence type="ECO:0000256" key="3">
    <source>
        <dbReference type="ARBA" id="ARBA00012438"/>
    </source>
</evidence>
<dbReference type="SMART" id="SM00304">
    <property type="entry name" value="HAMP"/>
    <property type="match status" value="1"/>
</dbReference>
<dbReference type="InterPro" id="IPR005467">
    <property type="entry name" value="His_kinase_dom"/>
</dbReference>
<dbReference type="InterPro" id="IPR003661">
    <property type="entry name" value="HisK_dim/P_dom"/>
</dbReference>
<dbReference type="EMBL" id="JASSVS010000003">
    <property type="protein sequence ID" value="MDL0430979.1"/>
    <property type="molecule type" value="Genomic_DNA"/>
</dbReference>
<dbReference type="InterPro" id="IPR036097">
    <property type="entry name" value="HisK_dim/P_sf"/>
</dbReference>
<evidence type="ECO:0000256" key="11">
    <source>
        <dbReference type="ARBA" id="ARBA00022840"/>
    </source>
</evidence>
<dbReference type="PRINTS" id="PR00344">
    <property type="entry name" value="BCTRLSENSOR"/>
</dbReference>
<keyword evidence="8 17" id="KW-0812">Transmembrane</keyword>
<evidence type="ECO:0000256" key="10">
    <source>
        <dbReference type="ARBA" id="ARBA00022777"/>
    </source>
</evidence>
<keyword evidence="9" id="KW-0547">Nucleotide-binding</keyword>
<dbReference type="PROSITE" id="PS50885">
    <property type="entry name" value="HAMP"/>
    <property type="match status" value="1"/>
</dbReference>
<keyword evidence="14 17" id="KW-0472">Membrane</keyword>
<dbReference type="InterPro" id="IPR003660">
    <property type="entry name" value="HAMP_dom"/>
</dbReference>
<evidence type="ECO:0000256" key="14">
    <source>
        <dbReference type="ARBA" id="ARBA00023136"/>
    </source>
</evidence>
<evidence type="ECO:0000256" key="5">
    <source>
        <dbReference type="ARBA" id="ARBA00022519"/>
    </source>
</evidence>
<evidence type="ECO:0000313" key="21">
    <source>
        <dbReference type="Proteomes" id="UP001227964"/>
    </source>
</evidence>
<dbReference type="PANTHER" id="PTHR44936">
    <property type="entry name" value="SENSOR PROTEIN CREC"/>
    <property type="match status" value="1"/>
</dbReference>
<keyword evidence="13" id="KW-0902">Two-component regulatory system</keyword>
<evidence type="ECO:0000259" key="19">
    <source>
        <dbReference type="PROSITE" id="PS50885"/>
    </source>
</evidence>
<comment type="catalytic activity">
    <reaction evidence="1">
        <text>ATP + protein L-histidine = ADP + protein N-phospho-L-histidine.</text>
        <dbReference type="EC" id="2.7.13.3"/>
    </reaction>
</comment>
<reference evidence="20 21" key="1">
    <citation type="submission" date="2023-06" db="EMBL/GenBank/DDBJ databases">
        <title>Marinobacter azerbaijanicus a moderately halophilic, isolated from Urmia Lake in Azerbaijan region of Iran.</title>
        <authorList>
            <person name="Sanchez-Porro C."/>
            <person name="Aghdam E.M."/>
            <person name="Saheb S.M."/>
            <person name="Tarhriz V."/>
            <person name="Kazemi E."/>
            <person name="Ammozegar M.A."/>
            <person name="Ventosa A."/>
            <person name="Hejazi M.S."/>
        </authorList>
    </citation>
    <scope>NUCLEOTIDE SEQUENCE [LARGE SCALE GENOMIC DNA]</scope>
    <source>
        <strain evidence="20 21">TBZ242</strain>
    </source>
</reference>
<dbReference type="SUPFAM" id="SSF47384">
    <property type="entry name" value="Homodimeric domain of signal transducing histidine kinase"/>
    <property type="match status" value="1"/>
</dbReference>
<keyword evidence="11 20" id="KW-0067">ATP-binding</keyword>
<feature type="region of interest" description="Disordered" evidence="16">
    <location>
        <begin position="115"/>
        <end position="157"/>
    </location>
</feature>
<dbReference type="CDD" id="cd06225">
    <property type="entry name" value="HAMP"/>
    <property type="match status" value="1"/>
</dbReference>
<evidence type="ECO:0000256" key="16">
    <source>
        <dbReference type="SAM" id="MobiDB-lite"/>
    </source>
</evidence>
<evidence type="ECO:0000256" key="13">
    <source>
        <dbReference type="ARBA" id="ARBA00023012"/>
    </source>
</evidence>
<dbReference type="EC" id="2.7.13.3" evidence="3"/>
<evidence type="ECO:0000256" key="7">
    <source>
        <dbReference type="ARBA" id="ARBA00022679"/>
    </source>
</evidence>
<keyword evidence="12 17" id="KW-1133">Transmembrane helix</keyword>
<organism evidence="20 21">
    <name type="scientific">Marinobacter azerbaijanicus</name>
    <dbReference type="NCBI Taxonomy" id="3050455"/>
    <lineage>
        <taxon>Bacteria</taxon>
        <taxon>Pseudomonadati</taxon>
        <taxon>Pseudomonadota</taxon>
        <taxon>Gammaproteobacteria</taxon>
        <taxon>Pseudomonadales</taxon>
        <taxon>Marinobacteraceae</taxon>
        <taxon>Marinobacter</taxon>
    </lineage>
</organism>
<dbReference type="Pfam" id="PF00512">
    <property type="entry name" value="HisKA"/>
    <property type="match status" value="1"/>
</dbReference>
<dbReference type="InterPro" id="IPR036890">
    <property type="entry name" value="HATPase_C_sf"/>
</dbReference>
<dbReference type="Proteomes" id="UP001227964">
    <property type="component" value="Unassembled WGS sequence"/>
</dbReference>
<keyword evidence="4" id="KW-1003">Cell membrane</keyword>
<dbReference type="CDD" id="cd00082">
    <property type="entry name" value="HisKA"/>
    <property type="match status" value="1"/>
</dbReference>
<keyword evidence="21" id="KW-1185">Reference proteome</keyword>
<dbReference type="PROSITE" id="PS50109">
    <property type="entry name" value="HIS_KIN"/>
    <property type="match status" value="1"/>
</dbReference>
<feature type="transmembrane region" description="Helical" evidence="17">
    <location>
        <begin position="12"/>
        <end position="32"/>
    </location>
</feature>
<feature type="domain" description="HAMP" evidence="19">
    <location>
        <begin position="214"/>
        <end position="265"/>
    </location>
</feature>
<dbReference type="RefSeq" id="WP_285390051.1">
    <property type="nucleotide sequence ID" value="NZ_JASSVS010000003.1"/>
</dbReference>
<dbReference type="SMART" id="SM00387">
    <property type="entry name" value="HATPase_c"/>
    <property type="match status" value="1"/>
</dbReference>
<dbReference type="SUPFAM" id="SSF55874">
    <property type="entry name" value="ATPase domain of HSP90 chaperone/DNA topoisomerase II/histidine kinase"/>
    <property type="match status" value="1"/>
</dbReference>
<protein>
    <recommendedName>
        <fullName evidence="3">histidine kinase</fullName>
        <ecNumber evidence="3">2.7.13.3</ecNumber>
    </recommendedName>
</protein>
<dbReference type="Pfam" id="PF02518">
    <property type="entry name" value="HATPase_c"/>
    <property type="match status" value="1"/>
</dbReference>
<keyword evidence="5" id="KW-0997">Cell inner membrane</keyword>
<dbReference type="GO" id="GO:0005524">
    <property type="term" value="F:ATP binding"/>
    <property type="evidence" value="ECO:0007669"/>
    <property type="project" value="UniProtKB-KW"/>
</dbReference>
<feature type="transmembrane region" description="Helical" evidence="17">
    <location>
        <begin position="189"/>
        <end position="213"/>
    </location>
</feature>
<dbReference type="SMART" id="SM00388">
    <property type="entry name" value="HisKA"/>
    <property type="match status" value="1"/>
</dbReference>
<evidence type="ECO:0000256" key="15">
    <source>
        <dbReference type="SAM" id="Coils"/>
    </source>
</evidence>
<accession>A0ABT7ICV7</accession>
<proteinExistence type="predicted"/>
<dbReference type="CDD" id="cd00075">
    <property type="entry name" value="HATPase"/>
    <property type="match status" value="1"/>
</dbReference>
<name>A0ABT7ICV7_9GAMM</name>
<dbReference type="PANTHER" id="PTHR44936:SF5">
    <property type="entry name" value="SENSOR HISTIDINE KINASE ENVZ"/>
    <property type="match status" value="1"/>
</dbReference>
<feature type="coiled-coil region" evidence="15">
    <location>
        <begin position="246"/>
        <end position="273"/>
    </location>
</feature>
<evidence type="ECO:0000256" key="8">
    <source>
        <dbReference type="ARBA" id="ARBA00022692"/>
    </source>
</evidence>
<keyword evidence="10" id="KW-0418">Kinase</keyword>
<evidence type="ECO:0000256" key="1">
    <source>
        <dbReference type="ARBA" id="ARBA00000085"/>
    </source>
</evidence>
<dbReference type="Gene3D" id="3.30.565.10">
    <property type="entry name" value="Histidine kinase-like ATPase, C-terminal domain"/>
    <property type="match status" value="1"/>
</dbReference>
<evidence type="ECO:0000256" key="6">
    <source>
        <dbReference type="ARBA" id="ARBA00022553"/>
    </source>
</evidence>
<evidence type="ECO:0000256" key="17">
    <source>
        <dbReference type="SAM" id="Phobius"/>
    </source>
</evidence>
<feature type="domain" description="Histidine kinase" evidence="18">
    <location>
        <begin position="273"/>
        <end position="470"/>
    </location>
</feature>
<keyword evidence="15" id="KW-0175">Coiled coil</keyword>
<dbReference type="InterPro" id="IPR003594">
    <property type="entry name" value="HATPase_dom"/>
</dbReference>
<dbReference type="InterPro" id="IPR050980">
    <property type="entry name" value="2C_sensor_his_kinase"/>
</dbReference>
<evidence type="ECO:0000259" key="18">
    <source>
        <dbReference type="PROSITE" id="PS50109"/>
    </source>
</evidence>